<dbReference type="EMBL" id="KN832989">
    <property type="protein sequence ID" value="KIM83973.1"/>
    <property type="molecule type" value="Genomic_DNA"/>
</dbReference>
<feature type="compositionally biased region" description="Basic residues" evidence="1">
    <location>
        <begin position="297"/>
        <end position="307"/>
    </location>
</feature>
<name>A0A0C3BCE3_PILCF</name>
<sequence length="361" mass="40477">LSYDDTVPYEDQLPDADEPVQSSLANRIGSTKVYLLSESSVARVAKRKYGEDDEVQSEDEDGDAEMDEDLSYRPNALLFHGPPISHLPTARLFAYATHFDAKPLGLEWIDDNTAVFVFGSKLAARTAQRNLQKSAAEEPDAESFVTAKPIPITLWPPEHRINATLGKGEGLKGDMRMRWAKADDVKKKGAKNESDFYKKYGSTAGKEVGGMRAQGPPKRRRMEDGEDDVLSRVQQLDDDLDAFLAEEDAEPEVPPSPPSKMYSDYISNDGRTLLERTSLIRAHPSDLASRLTIPLPRRARERGRGRQKQQEPALDVHPSSRDSRTKSREVLSDNRGRGRRGERPKKSQKDLDDELEAFLNE</sequence>
<feature type="region of interest" description="Disordered" evidence="1">
    <location>
        <begin position="206"/>
        <end position="228"/>
    </location>
</feature>
<dbReference type="Pfam" id="PF10309">
    <property type="entry name" value="NCBP3"/>
    <property type="match status" value="1"/>
</dbReference>
<proteinExistence type="predicted"/>
<accession>A0A0C3BCE3</accession>
<reference evidence="2 3" key="1">
    <citation type="submission" date="2014-04" db="EMBL/GenBank/DDBJ databases">
        <authorList>
            <consortium name="DOE Joint Genome Institute"/>
            <person name="Kuo A."/>
            <person name="Tarkka M."/>
            <person name="Buscot F."/>
            <person name="Kohler A."/>
            <person name="Nagy L.G."/>
            <person name="Floudas D."/>
            <person name="Copeland A."/>
            <person name="Barry K.W."/>
            <person name="Cichocki N."/>
            <person name="Veneault-Fourrey C."/>
            <person name="LaButti K."/>
            <person name="Lindquist E.A."/>
            <person name="Lipzen A."/>
            <person name="Lundell T."/>
            <person name="Morin E."/>
            <person name="Murat C."/>
            <person name="Sun H."/>
            <person name="Tunlid A."/>
            <person name="Henrissat B."/>
            <person name="Grigoriev I.V."/>
            <person name="Hibbett D.S."/>
            <person name="Martin F."/>
            <person name="Nordberg H.P."/>
            <person name="Cantor M.N."/>
            <person name="Hua S.X."/>
        </authorList>
    </citation>
    <scope>NUCLEOTIDE SEQUENCE [LARGE SCALE GENOMIC DNA]</scope>
    <source>
        <strain evidence="2 3">F 1598</strain>
    </source>
</reference>
<dbReference type="GO" id="GO:0000340">
    <property type="term" value="F:RNA 7-methylguanosine cap binding"/>
    <property type="evidence" value="ECO:0007669"/>
    <property type="project" value="InterPro"/>
</dbReference>
<evidence type="ECO:0000313" key="3">
    <source>
        <dbReference type="Proteomes" id="UP000054166"/>
    </source>
</evidence>
<dbReference type="OrthoDB" id="422106at2759"/>
<feature type="region of interest" description="Disordered" evidence="1">
    <location>
        <begin position="247"/>
        <end position="268"/>
    </location>
</feature>
<gene>
    <name evidence="2" type="ORF">PILCRDRAFT_27693</name>
</gene>
<feature type="non-terminal residue" evidence="2">
    <location>
        <position position="361"/>
    </location>
</feature>
<dbReference type="STRING" id="765440.A0A0C3BCE3"/>
<organism evidence="2 3">
    <name type="scientific">Piloderma croceum (strain F 1598)</name>
    <dbReference type="NCBI Taxonomy" id="765440"/>
    <lineage>
        <taxon>Eukaryota</taxon>
        <taxon>Fungi</taxon>
        <taxon>Dikarya</taxon>
        <taxon>Basidiomycota</taxon>
        <taxon>Agaricomycotina</taxon>
        <taxon>Agaricomycetes</taxon>
        <taxon>Agaricomycetidae</taxon>
        <taxon>Atheliales</taxon>
        <taxon>Atheliaceae</taxon>
        <taxon>Piloderma</taxon>
    </lineage>
</organism>
<feature type="compositionally biased region" description="Basic and acidic residues" evidence="1">
    <location>
        <begin position="318"/>
        <end position="350"/>
    </location>
</feature>
<evidence type="ECO:0000256" key="1">
    <source>
        <dbReference type="SAM" id="MobiDB-lite"/>
    </source>
</evidence>
<feature type="compositionally biased region" description="Acidic residues" evidence="1">
    <location>
        <begin position="351"/>
        <end position="361"/>
    </location>
</feature>
<evidence type="ECO:0008006" key="4">
    <source>
        <dbReference type="Google" id="ProtNLM"/>
    </source>
</evidence>
<evidence type="ECO:0000313" key="2">
    <source>
        <dbReference type="EMBL" id="KIM83973.1"/>
    </source>
</evidence>
<protein>
    <recommendedName>
        <fullName evidence="4">Chromatin target of PRMT1 protein C-terminal domain-containing protein</fullName>
    </recommendedName>
</protein>
<feature type="non-terminal residue" evidence="2">
    <location>
        <position position="1"/>
    </location>
</feature>
<dbReference type="InParanoid" id="A0A0C3BCE3"/>
<keyword evidence="3" id="KW-1185">Reference proteome</keyword>
<dbReference type="Proteomes" id="UP000054166">
    <property type="component" value="Unassembled WGS sequence"/>
</dbReference>
<feature type="region of interest" description="Disordered" evidence="1">
    <location>
        <begin position="1"/>
        <end position="21"/>
    </location>
</feature>
<dbReference type="HOGENOM" id="CLU_057731_0_0_1"/>
<dbReference type="AlphaFoldDB" id="A0A0C3BCE3"/>
<feature type="region of interest" description="Disordered" evidence="1">
    <location>
        <begin position="284"/>
        <end position="361"/>
    </location>
</feature>
<feature type="compositionally biased region" description="Acidic residues" evidence="1">
    <location>
        <begin position="51"/>
        <end position="66"/>
    </location>
</feature>
<dbReference type="InterPro" id="IPR019416">
    <property type="entry name" value="NCBP3"/>
</dbReference>
<dbReference type="GO" id="GO:0003729">
    <property type="term" value="F:mRNA binding"/>
    <property type="evidence" value="ECO:0007669"/>
    <property type="project" value="InterPro"/>
</dbReference>
<reference evidence="3" key="2">
    <citation type="submission" date="2015-01" db="EMBL/GenBank/DDBJ databases">
        <title>Evolutionary Origins and Diversification of the Mycorrhizal Mutualists.</title>
        <authorList>
            <consortium name="DOE Joint Genome Institute"/>
            <consortium name="Mycorrhizal Genomics Consortium"/>
            <person name="Kohler A."/>
            <person name="Kuo A."/>
            <person name="Nagy L.G."/>
            <person name="Floudas D."/>
            <person name="Copeland A."/>
            <person name="Barry K.W."/>
            <person name="Cichocki N."/>
            <person name="Veneault-Fourrey C."/>
            <person name="LaButti K."/>
            <person name="Lindquist E.A."/>
            <person name="Lipzen A."/>
            <person name="Lundell T."/>
            <person name="Morin E."/>
            <person name="Murat C."/>
            <person name="Riley R."/>
            <person name="Ohm R."/>
            <person name="Sun H."/>
            <person name="Tunlid A."/>
            <person name="Henrissat B."/>
            <person name="Grigoriev I.V."/>
            <person name="Hibbett D.S."/>
            <person name="Martin F."/>
        </authorList>
    </citation>
    <scope>NUCLEOTIDE SEQUENCE [LARGE SCALE GENOMIC DNA]</scope>
    <source>
        <strain evidence="3">F 1598</strain>
    </source>
</reference>
<feature type="region of interest" description="Disordered" evidence="1">
    <location>
        <begin position="46"/>
        <end position="66"/>
    </location>
</feature>